<feature type="domain" description="Kinesin motor" evidence="6">
    <location>
        <begin position="207"/>
        <end position="393"/>
    </location>
</feature>
<dbReference type="GO" id="GO:0008017">
    <property type="term" value="F:microtubule binding"/>
    <property type="evidence" value="ECO:0007669"/>
    <property type="project" value="InterPro"/>
</dbReference>
<sequence length="577" mass="64479">MRPSALVIYSRGESQGSSVTYSSTDPPTLMNSKYISLPGNHTPLSTCNGLVCFSSIDPSPIVYFNTTLYVCNPSTQELRKLCLDNPNHPPQSRTFEMGFGFDSFTNKYKVLRVFQDYPVVTDVRRIGFEVLTLGSLDEKWRRVENLPVEGFDLAGCSLNGATHWIIIPEYPCHSIVTFSIRDEKFGRELGKLTQGGGKKAKNGEFFSDAGIIPRAVRQFFEVLKAQNAEYSMKITFLKLYNEEITDLLALEECVKFIDDKLKKPIALMKDGKGGVFVRGLEEEIVTTANEIYKILEKGYVKRRTAKTLLNKQSSCSHSIFSITIHIKECTPEGEELIKCGKLNLVDLAGSVNISRSGARERRAREAGEINKSLLTLGRAINALVEHSGHVPYRCESENGHSRAVETTRSSSNTTMNFFKTLNLHSSSYPTLLKKHRLPMTKNCLISKINMSTSKVKMGTEQWTSANGMEANQVVRAQLSSAATSSFEDLDVANRNLLCCIEDSLKLDNEARGNIDSMLDPCCNDLRVLKSVHYHKIVEITENAGKCLEKEYMVSKLIAYICSVLICYDAKKHVFVGV</sequence>
<dbReference type="EMBL" id="JACGCM010000724">
    <property type="protein sequence ID" value="KAF6167496.1"/>
    <property type="molecule type" value="Genomic_DNA"/>
</dbReference>
<evidence type="ECO:0000256" key="4">
    <source>
        <dbReference type="ARBA" id="ARBA00023212"/>
    </source>
</evidence>
<evidence type="ECO:0000313" key="8">
    <source>
        <dbReference type="Proteomes" id="UP000541444"/>
    </source>
</evidence>
<dbReference type="Proteomes" id="UP000541444">
    <property type="component" value="Unassembled WGS sequence"/>
</dbReference>
<dbReference type="GO" id="GO:0051231">
    <property type="term" value="P:spindle elongation"/>
    <property type="evidence" value="ECO:0007669"/>
    <property type="project" value="TreeGrafter"/>
</dbReference>
<dbReference type="Gene3D" id="3.40.850.10">
    <property type="entry name" value="Kinesin motor domain"/>
    <property type="match status" value="1"/>
</dbReference>
<dbReference type="PANTHER" id="PTHR47970">
    <property type="entry name" value="KINESIN-LIKE PROTEIN KIF11"/>
    <property type="match status" value="1"/>
</dbReference>
<proteinExistence type="inferred from homology"/>
<evidence type="ECO:0000256" key="5">
    <source>
        <dbReference type="PROSITE-ProRule" id="PRU00283"/>
    </source>
</evidence>
<dbReference type="InterPro" id="IPR001752">
    <property type="entry name" value="Kinesin_motor_dom"/>
</dbReference>
<dbReference type="PROSITE" id="PS50067">
    <property type="entry name" value="KINESIN_MOTOR_2"/>
    <property type="match status" value="1"/>
</dbReference>
<evidence type="ECO:0000259" key="6">
    <source>
        <dbReference type="PROSITE" id="PS50067"/>
    </source>
</evidence>
<reference evidence="7 8" key="1">
    <citation type="journal article" date="2020" name="IScience">
        <title>Genome Sequencing of the Endangered Kingdonia uniflora (Circaeasteraceae, Ranunculales) Reveals Potential Mechanisms of Evolutionary Specialization.</title>
        <authorList>
            <person name="Sun Y."/>
            <person name="Deng T."/>
            <person name="Zhang A."/>
            <person name="Moore M.J."/>
            <person name="Landis J.B."/>
            <person name="Lin N."/>
            <person name="Zhang H."/>
            <person name="Zhang X."/>
            <person name="Huang J."/>
            <person name="Zhang X."/>
            <person name="Sun H."/>
            <person name="Wang H."/>
        </authorList>
    </citation>
    <scope>NUCLEOTIDE SEQUENCE [LARGE SCALE GENOMIC DNA]</scope>
    <source>
        <strain evidence="7">TB1705</strain>
        <tissue evidence="7">Leaf</tissue>
    </source>
</reference>
<protein>
    <recommendedName>
        <fullName evidence="6">Kinesin motor domain-containing protein</fullName>
    </recommendedName>
</protein>
<dbReference type="GO" id="GO:0005876">
    <property type="term" value="C:spindle microtubule"/>
    <property type="evidence" value="ECO:0007669"/>
    <property type="project" value="TreeGrafter"/>
</dbReference>
<dbReference type="OrthoDB" id="5319261at2759"/>
<dbReference type="GO" id="GO:0007018">
    <property type="term" value="P:microtubule-based movement"/>
    <property type="evidence" value="ECO:0007669"/>
    <property type="project" value="InterPro"/>
</dbReference>
<comment type="similarity">
    <text evidence="5">Belongs to the TRAFAC class myosin-kinesin ATPase superfamily. Kinesin family.</text>
</comment>
<keyword evidence="8" id="KW-1185">Reference proteome</keyword>
<evidence type="ECO:0000256" key="2">
    <source>
        <dbReference type="ARBA" id="ARBA00022490"/>
    </source>
</evidence>
<dbReference type="GO" id="GO:0008574">
    <property type="term" value="F:plus-end-directed microtubule motor activity"/>
    <property type="evidence" value="ECO:0007669"/>
    <property type="project" value="TreeGrafter"/>
</dbReference>
<dbReference type="InterPro" id="IPR013187">
    <property type="entry name" value="F-box-assoc_dom_typ3"/>
</dbReference>
<keyword evidence="2" id="KW-0963">Cytoplasm</keyword>
<dbReference type="InterPro" id="IPR036961">
    <property type="entry name" value="Kinesin_motor_dom_sf"/>
</dbReference>
<evidence type="ECO:0000256" key="3">
    <source>
        <dbReference type="ARBA" id="ARBA00023175"/>
    </source>
</evidence>
<gene>
    <name evidence="7" type="ORF">GIB67_031697</name>
</gene>
<dbReference type="Pfam" id="PF00225">
    <property type="entry name" value="Kinesin"/>
    <property type="match status" value="1"/>
</dbReference>
<dbReference type="GO" id="GO:0005524">
    <property type="term" value="F:ATP binding"/>
    <property type="evidence" value="ECO:0007669"/>
    <property type="project" value="InterPro"/>
</dbReference>
<dbReference type="SUPFAM" id="SSF52540">
    <property type="entry name" value="P-loop containing nucleoside triphosphate hydrolases"/>
    <property type="match status" value="1"/>
</dbReference>
<dbReference type="AlphaFoldDB" id="A0A7J7NJZ6"/>
<name>A0A7J7NJZ6_9MAGN</name>
<dbReference type="PANTHER" id="PTHR47970:SF9">
    <property type="entry name" value="KINESIN-LIKE PROTEIN KIN-5D"/>
    <property type="match status" value="1"/>
</dbReference>
<dbReference type="SMART" id="SM00129">
    <property type="entry name" value="KISc"/>
    <property type="match status" value="1"/>
</dbReference>
<evidence type="ECO:0000313" key="7">
    <source>
        <dbReference type="EMBL" id="KAF6167496.1"/>
    </source>
</evidence>
<dbReference type="Pfam" id="PF08268">
    <property type="entry name" value="FBA_3"/>
    <property type="match status" value="1"/>
</dbReference>
<dbReference type="InterPro" id="IPR017451">
    <property type="entry name" value="F-box-assoc_interact_dom"/>
</dbReference>
<dbReference type="NCBIfam" id="TIGR01640">
    <property type="entry name" value="F_box_assoc_1"/>
    <property type="match status" value="1"/>
</dbReference>
<organism evidence="7 8">
    <name type="scientific">Kingdonia uniflora</name>
    <dbReference type="NCBI Taxonomy" id="39325"/>
    <lineage>
        <taxon>Eukaryota</taxon>
        <taxon>Viridiplantae</taxon>
        <taxon>Streptophyta</taxon>
        <taxon>Embryophyta</taxon>
        <taxon>Tracheophyta</taxon>
        <taxon>Spermatophyta</taxon>
        <taxon>Magnoliopsida</taxon>
        <taxon>Ranunculales</taxon>
        <taxon>Circaeasteraceae</taxon>
        <taxon>Kingdonia</taxon>
    </lineage>
</organism>
<dbReference type="InterPro" id="IPR047149">
    <property type="entry name" value="KIF11-like"/>
</dbReference>
<comment type="subcellular location">
    <subcellularLocation>
        <location evidence="1">Cytoplasm</location>
        <location evidence="1">Cytoskeleton</location>
    </subcellularLocation>
</comment>
<comment type="caution">
    <text evidence="7">The sequence shown here is derived from an EMBL/GenBank/DDBJ whole genome shotgun (WGS) entry which is preliminary data.</text>
</comment>
<keyword evidence="3" id="KW-0505">Motor protein</keyword>
<accession>A0A7J7NJZ6</accession>
<evidence type="ECO:0000256" key="1">
    <source>
        <dbReference type="ARBA" id="ARBA00004245"/>
    </source>
</evidence>
<dbReference type="InterPro" id="IPR027417">
    <property type="entry name" value="P-loop_NTPase"/>
</dbReference>
<dbReference type="GO" id="GO:0090307">
    <property type="term" value="P:mitotic spindle assembly"/>
    <property type="evidence" value="ECO:0007669"/>
    <property type="project" value="TreeGrafter"/>
</dbReference>
<keyword evidence="4" id="KW-0206">Cytoskeleton</keyword>
<dbReference type="PRINTS" id="PR00380">
    <property type="entry name" value="KINESINHEAVY"/>
</dbReference>
<dbReference type="GO" id="GO:0072686">
    <property type="term" value="C:mitotic spindle"/>
    <property type="evidence" value="ECO:0007669"/>
    <property type="project" value="TreeGrafter"/>
</dbReference>
<comment type="caution">
    <text evidence="5">Lacks conserved residue(s) required for the propagation of feature annotation.</text>
</comment>